<dbReference type="RefSeq" id="WP_270086723.1">
    <property type="nucleotide sequence ID" value="NZ_CP115300.1"/>
</dbReference>
<keyword evidence="2" id="KW-1185">Reference proteome</keyword>
<reference evidence="1 2" key="1">
    <citation type="submission" date="2022-12" db="EMBL/GenBank/DDBJ databases">
        <authorList>
            <person name="Mo P."/>
        </authorList>
    </citation>
    <scope>NUCLEOTIDE SEQUENCE [LARGE SCALE GENOMIC DNA]</scope>
    <source>
        <strain evidence="1 2">HUAS 2-6</strain>
    </source>
</reference>
<proteinExistence type="predicted"/>
<evidence type="ECO:0000313" key="2">
    <source>
        <dbReference type="Proteomes" id="UP001212326"/>
    </source>
</evidence>
<protein>
    <submittedName>
        <fullName evidence="1">Uncharacterized protein</fullName>
    </submittedName>
</protein>
<dbReference type="Proteomes" id="UP001212326">
    <property type="component" value="Chromosome"/>
</dbReference>
<dbReference type="EMBL" id="CP115300">
    <property type="protein sequence ID" value="WBO69542.1"/>
    <property type="molecule type" value="Genomic_DNA"/>
</dbReference>
<sequence length="51" mass="5506">MGAVDGRPGEVQDAADRGCLYPTISNRAPVMAAARREQLYDNLDAAVGEQW</sequence>
<organism evidence="1 2">
    <name type="scientific">Streptomyces camelliae</name>
    <dbReference type="NCBI Taxonomy" id="3004093"/>
    <lineage>
        <taxon>Bacteria</taxon>
        <taxon>Bacillati</taxon>
        <taxon>Actinomycetota</taxon>
        <taxon>Actinomycetes</taxon>
        <taxon>Kitasatosporales</taxon>
        <taxon>Streptomycetaceae</taxon>
        <taxon>Streptomyces</taxon>
    </lineage>
</organism>
<evidence type="ECO:0000313" key="1">
    <source>
        <dbReference type="EMBL" id="WBO69542.1"/>
    </source>
</evidence>
<gene>
    <name evidence="1" type="ORF">O1G22_43010</name>
</gene>
<name>A0ABY7PII5_9ACTN</name>
<accession>A0ABY7PII5</accession>